<dbReference type="AlphaFoldDB" id="A0A4S8MQ45"/>
<comment type="subcellular location">
    <subcellularLocation>
        <location evidence="1">Nucleus</location>
    </subcellularLocation>
</comment>
<evidence type="ECO:0000256" key="7">
    <source>
        <dbReference type="SAM" id="MobiDB-lite"/>
    </source>
</evidence>
<evidence type="ECO:0000256" key="4">
    <source>
        <dbReference type="ARBA" id="ARBA00023242"/>
    </source>
</evidence>
<evidence type="ECO:0000256" key="3">
    <source>
        <dbReference type="ARBA" id="ARBA00023125"/>
    </source>
</evidence>
<dbReference type="GO" id="GO:0006260">
    <property type="term" value="P:DNA replication"/>
    <property type="evidence" value="ECO:0007669"/>
    <property type="project" value="UniProtKB-KW"/>
</dbReference>
<feature type="region of interest" description="Disordered" evidence="7">
    <location>
        <begin position="88"/>
        <end position="134"/>
    </location>
</feature>
<keyword evidence="4" id="KW-0539">Nucleus</keyword>
<dbReference type="GO" id="GO:0007064">
    <property type="term" value="P:mitotic sister chromatid cohesion"/>
    <property type="evidence" value="ECO:0007669"/>
    <property type="project" value="InterPro"/>
</dbReference>
<evidence type="ECO:0000256" key="6">
    <source>
        <dbReference type="ARBA" id="ARBA00038447"/>
    </source>
</evidence>
<evidence type="ECO:0000256" key="2">
    <source>
        <dbReference type="ARBA" id="ARBA00022705"/>
    </source>
</evidence>
<evidence type="ECO:0008006" key="10">
    <source>
        <dbReference type="Google" id="ProtNLM"/>
    </source>
</evidence>
<dbReference type="Proteomes" id="UP000297245">
    <property type="component" value="Unassembled WGS sequence"/>
</dbReference>
<dbReference type="OrthoDB" id="121932at2759"/>
<evidence type="ECO:0000313" key="9">
    <source>
        <dbReference type="Proteomes" id="UP000297245"/>
    </source>
</evidence>
<keyword evidence="2" id="KW-0235">DNA replication</keyword>
<comment type="similarity">
    <text evidence="6">Belongs to the CTF8 family.</text>
</comment>
<dbReference type="PANTHER" id="PTHR28605:SF1">
    <property type="entry name" value="CHROMOSOME TRANSMISSION FIDELITY FACTOR 8"/>
    <property type="match status" value="1"/>
</dbReference>
<evidence type="ECO:0000256" key="5">
    <source>
        <dbReference type="ARBA" id="ARBA00023306"/>
    </source>
</evidence>
<keyword evidence="3" id="KW-0238">DNA-binding</keyword>
<keyword evidence="9" id="KW-1185">Reference proteome</keyword>
<feature type="compositionally biased region" description="Polar residues" evidence="7">
    <location>
        <begin position="88"/>
        <end position="100"/>
    </location>
</feature>
<organism evidence="8 9">
    <name type="scientific">Dendrothele bispora (strain CBS 962.96)</name>
    <dbReference type="NCBI Taxonomy" id="1314807"/>
    <lineage>
        <taxon>Eukaryota</taxon>
        <taxon>Fungi</taxon>
        <taxon>Dikarya</taxon>
        <taxon>Basidiomycota</taxon>
        <taxon>Agaricomycotina</taxon>
        <taxon>Agaricomycetes</taxon>
        <taxon>Agaricomycetidae</taxon>
        <taxon>Agaricales</taxon>
        <taxon>Agaricales incertae sedis</taxon>
        <taxon>Dendrothele</taxon>
    </lineage>
</organism>
<dbReference type="PANTHER" id="PTHR28605">
    <property type="entry name" value="CTF8, CHROMOSOME TRANSMISSION FIDELITY FACTOR 8 HOMOLOG (S. CEREVISIAE)"/>
    <property type="match status" value="1"/>
</dbReference>
<gene>
    <name evidence="8" type="ORF">K435DRAFT_850362</name>
</gene>
<evidence type="ECO:0000256" key="1">
    <source>
        <dbReference type="ARBA" id="ARBA00004123"/>
    </source>
</evidence>
<dbReference type="EMBL" id="ML179051">
    <property type="protein sequence ID" value="THV05170.1"/>
    <property type="molecule type" value="Genomic_DNA"/>
</dbReference>
<accession>A0A4S8MQ45</accession>
<sequence length="170" mass="18519">MIIPINLNSSSSSAQKLPPYLAKISHDEVVLIELQGELELQDPTQRNGRLVGTLKIDDDLKKPTLRIGPHLVEGKLVNLPKPLAVLNRSSPLQSITTSQRPPHDGPGSSEDDMDVDDQSGGANRHTEDLDDSVLGLDHESGKEISWDAIAIVKRKIVFSKRPIPMVGKVA</sequence>
<name>A0A4S8MQ45_DENBC</name>
<dbReference type="Pfam" id="PF09696">
    <property type="entry name" value="Ctf8"/>
    <property type="match status" value="1"/>
</dbReference>
<keyword evidence="5" id="KW-0131">Cell cycle</keyword>
<reference evidence="8 9" key="1">
    <citation type="journal article" date="2019" name="Nat. Ecol. Evol.">
        <title>Megaphylogeny resolves global patterns of mushroom evolution.</title>
        <authorList>
            <person name="Varga T."/>
            <person name="Krizsan K."/>
            <person name="Foldi C."/>
            <person name="Dima B."/>
            <person name="Sanchez-Garcia M."/>
            <person name="Sanchez-Ramirez S."/>
            <person name="Szollosi G.J."/>
            <person name="Szarkandi J.G."/>
            <person name="Papp V."/>
            <person name="Albert L."/>
            <person name="Andreopoulos W."/>
            <person name="Angelini C."/>
            <person name="Antonin V."/>
            <person name="Barry K.W."/>
            <person name="Bougher N.L."/>
            <person name="Buchanan P."/>
            <person name="Buyck B."/>
            <person name="Bense V."/>
            <person name="Catcheside P."/>
            <person name="Chovatia M."/>
            <person name="Cooper J."/>
            <person name="Damon W."/>
            <person name="Desjardin D."/>
            <person name="Finy P."/>
            <person name="Geml J."/>
            <person name="Haridas S."/>
            <person name="Hughes K."/>
            <person name="Justo A."/>
            <person name="Karasinski D."/>
            <person name="Kautmanova I."/>
            <person name="Kiss B."/>
            <person name="Kocsube S."/>
            <person name="Kotiranta H."/>
            <person name="LaButti K.M."/>
            <person name="Lechner B.E."/>
            <person name="Liimatainen K."/>
            <person name="Lipzen A."/>
            <person name="Lukacs Z."/>
            <person name="Mihaltcheva S."/>
            <person name="Morgado L.N."/>
            <person name="Niskanen T."/>
            <person name="Noordeloos M.E."/>
            <person name="Ohm R.A."/>
            <person name="Ortiz-Santana B."/>
            <person name="Ovrebo C."/>
            <person name="Racz N."/>
            <person name="Riley R."/>
            <person name="Savchenko A."/>
            <person name="Shiryaev A."/>
            <person name="Soop K."/>
            <person name="Spirin V."/>
            <person name="Szebenyi C."/>
            <person name="Tomsovsky M."/>
            <person name="Tulloss R.E."/>
            <person name="Uehling J."/>
            <person name="Grigoriev I.V."/>
            <person name="Vagvolgyi C."/>
            <person name="Papp T."/>
            <person name="Martin F.M."/>
            <person name="Miettinen O."/>
            <person name="Hibbett D.S."/>
            <person name="Nagy L.G."/>
        </authorList>
    </citation>
    <scope>NUCLEOTIDE SEQUENCE [LARGE SCALE GENOMIC DNA]</scope>
    <source>
        <strain evidence="8 9">CBS 962.96</strain>
    </source>
</reference>
<evidence type="ECO:0000313" key="8">
    <source>
        <dbReference type="EMBL" id="THV05170.1"/>
    </source>
</evidence>
<proteinExistence type="inferred from homology"/>
<dbReference type="GO" id="GO:0031390">
    <property type="term" value="C:Ctf18 RFC-like complex"/>
    <property type="evidence" value="ECO:0007669"/>
    <property type="project" value="InterPro"/>
</dbReference>
<dbReference type="InterPro" id="IPR018607">
    <property type="entry name" value="Ctf8"/>
</dbReference>
<dbReference type="GO" id="GO:0003677">
    <property type="term" value="F:DNA binding"/>
    <property type="evidence" value="ECO:0007669"/>
    <property type="project" value="UniProtKB-KW"/>
</dbReference>
<protein>
    <recommendedName>
        <fullName evidence="10">Ctf8-domain-containing protein</fullName>
    </recommendedName>
</protein>